<dbReference type="SUPFAM" id="SSF53335">
    <property type="entry name" value="S-adenosyl-L-methionine-dependent methyltransferases"/>
    <property type="match status" value="1"/>
</dbReference>
<dbReference type="Proteomes" id="UP000006790">
    <property type="component" value="Chromosome 3"/>
</dbReference>
<dbReference type="OMA" id="TWGCRWN"/>
<evidence type="ECO:0000313" key="11">
    <source>
        <dbReference type="EMBL" id="AET38720.1"/>
    </source>
</evidence>
<reference evidence="12" key="1">
    <citation type="journal article" date="2012" name="G3 (Bethesda)">
        <title>Pichia sorbitophila, an interspecies yeast hybrid reveals early steps of genome resolution following polyploidization.</title>
        <authorList>
            <person name="Leh Louis V."/>
            <person name="Despons L."/>
            <person name="Friedrich A."/>
            <person name="Martin T."/>
            <person name="Durrens P."/>
            <person name="Casaregola S."/>
            <person name="Neuveglise C."/>
            <person name="Fairhead C."/>
            <person name="Marck C."/>
            <person name="Cruz J.A."/>
            <person name="Straub M.L."/>
            <person name="Kugler V."/>
            <person name="Sacerdot C."/>
            <person name="Uzunov Z."/>
            <person name="Thierry A."/>
            <person name="Weiss S."/>
            <person name="Bleykasten C."/>
            <person name="De Montigny J."/>
            <person name="Jacques N."/>
            <person name="Jung P."/>
            <person name="Lemaire M."/>
            <person name="Mallet S."/>
            <person name="Morel G."/>
            <person name="Richard G.F."/>
            <person name="Sarkar A."/>
            <person name="Savel G."/>
            <person name="Schacherer J."/>
            <person name="Seret M.L."/>
            <person name="Talla E."/>
            <person name="Samson G."/>
            <person name="Jubin C."/>
            <person name="Poulain J."/>
            <person name="Vacherie B."/>
            <person name="Barbe V."/>
            <person name="Pelletier E."/>
            <person name="Sherman D.J."/>
            <person name="Westhof E."/>
            <person name="Weissenbach J."/>
            <person name="Baret P.V."/>
            <person name="Wincker P."/>
            <person name="Gaillardin C."/>
            <person name="Dujon B."/>
            <person name="Souciet J.L."/>
        </authorList>
    </citation>
    <scope>NUCLEOTIDE SEQUENCE [LARGE SCALE GENOMIC DNA]</scope>
    <source>
        <strain evidence="12">CBS 270.75 / DBVPG 7215 / KCTC 17166 / NRRL Y-17582</strain>
    </source>
</reference>
<protein>
    <recommendedName>
        <fullName evidence="13">Methyltransferase type 11 domain-containing protein</fullName>
    </recommendedName>
</protein>
<accession>G8JRF1</accession>
<evidence type="ECO:0000313" key="12">
    <source>
        <dbReference type="Proteomes" id="UP000006790"/>
    </source>
</evidence>
<dbReference type="FunFam" id="3.40.50.150:FF:000371">
    <property type="entry name" value="Methyltransferase OMS1, mitochondrial"/>
    <property type="match status" value="1"/>
</dbReference>
<keyword evidence="9 10" id="KW-0472">Membrane</keyword>
<dbReference type="EMBL" id="CP002499">
    <property type="protein sequence ID" value="AET38720.1"/>
    <property type="molecule type" value="Genomic_DNA"/>
</dbReference>
<keyword evidence="3" id="KW-0489">Methyltransferase</keyword>
<keyword evidence="5 10" id="KW-0812">Transmembrane</keyword>
<dbReference type="InterPro" id="IPR050508">
    <property type="entry name" value="Methyltransf_Superfamily"/>
</dbReference>
<sequence>MFKIYGSMRWHLPAVVSGQSVLFRNSSVLLKQANVTRYIATNRRVKTKGELEEENLERQMKSSDLIVRWGAIARSEKFKKGMTKYMIGAYLIFLLYGFHFMKKVYYKDKELENLTQKANAGCINEYEALRLKELSGKLRTRDKLKLDEYRRMQKEDSTLENFDGISLENNDQNRLNEHVLPPRDTTEFFDAKAETYDQDLSFESKIIMMGRRRKWLTRHCKGDVLEVACGTGLNVEYLDPTKINSITFLDSSEKMMEITNKKFRERFPNFKKAAFVLGKAEELVDMASVDPVAKSDDENSTNCIEKVSSGNARIHYDTIIQSFGLCSHYDPVKALQNFATLLKPGGRIVLLEHGRGTYDFINKILDARAVKRVETWGCRWNLDIGEILDDSGLEIVEEKRTHLGTTWCIVAKRKGESKRKDEVGFVEKYLRSGVRARLDQFATEEAVEKPKK</sequence>
<evidence type="ECO:0000256" key="4">
    <source>
        <dbReference type="ARBA" id="ARBA00022679"/>
    </source>
</evidence>
<name>G8JRF1_ERECY</name>
<evidence type="ECO:0000256" key="9">
    <source>
        <dbReference type="ARBA" id="ARBA00023136"/>
    </source>
</evidence>
<dbReference type="PANTHER" id="PTHR42912">
    <property type="entry name" value="METHYLTRANSFERASE"/>
    <property type="match status" value="1"/>
</dbReference>
<evidence type="ECO:0000256" key="8">
    <source>
        <dbReference type="ARBA" id="ARBA00023128"/>
    </source>
</evidence>
<keyword evidence="4" id="KW-0808">Transferase</keyword>
<dbReference type="RefSeq" id="XP_003645537.1">
    <property type="nucleotide sequence ID" value="XM_003645489.1"/>
</dbReference>
<dbReference type="PANTHER" id="PTHR42912:SF83">
    <property type="entry name" value="METHYLTRANSFERASE TYPE 11 DOMAIN-CONTAINING PROTEIN"/>
    <property type="match status" value="1"/>
</dbReference>
<dbReference type="eggNOG" id="KOG4300">
    <property type="taxonomic scope" value="Eukaryota"/>
</dbReference>
<feature type="transmembrane region" description="Helical" evidence="10">
    <location>
        <begin position="82"/>
        <end position="101"/>
    </location>
</feature>
<evidence type="ECO:0000256" key="5">
    <source>
        <dbReference type="ARBA" id="ARBA00022692"/>
    </source>
</evidence>
<dbReference type="OrthoDB" id="416496at2759"/>
<keyword evidence="12" id="KW-1185">Reference proteome</keyword>
<dbReference type="GeneID" id="11468822"/>
<evidence type="ECO:0008006" key="13">
    <source>
        <dbReference type="Google" id="ProtNLM"/>
    </source>
</evidence>
<dbReference type="GO" id="GO:0005743">
    <property type="term" value="C:mitochondrial inner membrane"/>
    <property type="evidence" value="ECO:0007669"/>
    <property type="project" value="UniProtKB-SubCell"/>
</dbReference>
<dbReference type="CDD" id="cd02440">
    <property type="entry name" value="AdoMet_MTases"/>
    <property type="match status" value="1"/>
</dbReference>
<organism evidence="11 12">
    <name type="scientific">Eremothecium cymbalariae (strain CBS 270.75 / DBVPG 7215 / KCTC 17166 / NRRL Y-17582)</name>
    <name type="common">Yeast</name>
    <dbReference type="NCBI Taxonomy" id="931890"/>
    <lineage>
        <taxon>Eukaryota</taxon>
        <taxon>Fungi</taxon>
        <taxon>Dikarya</taxon>
        <taxon>Ascomycota</taxon>
        <taxon>Saccharomycotina</taxon>
        <taxon>Saccharomycetes</taxon>
        <taxon>Saccharomycetales</taxon>
        <taxon>Saccharomycetaceae</taxon>
        <taxon>Eremothecium</taxon>
    </lineage>
</organism>
<gene>
    <name evidence="11" type="ordered locus">Ecym_3223</name>
</gene>
<evidence type="ECO:0000256" key="2">
    <source>
        <dbReference type="ARBA" id="ARBA00009725"/>
    </source>
</evidence>
<dbReference type="InterPro" id="IPR029063">
    <property type="entry name" value="SAM-dependent_MTases_sf"/>
</dbReference>
<dbReference type="Gene3D" id="3.40.50.150">
    <property type="entry name" value="Vaccinia Virus protein VP39"/>
    <property type="match status" value="1"/>
</dbReference>
<dbReference type="AlphaFoldDB" id="G8JRF1"/>
<evidence type="ECO:0000256" key="7">
    <source>
        <dbReference type="ARBA" id="ARBA00022989"/>
    </source>
</evidence>
<dbReference type="InParanoid" id="G8JRF1"/>
<evidence type="ECO:0000256" key="10">
    <source>
        <dbReference type="SAM" id="Phobius"/>
    </source>
</evidence>
<dbReference type="GO" id="GO:0032259">
    <property type="term" value="P:methylation"/>
    <property type="evidence" value="ECO:0007669"/>
    <property type="project" value="UniProtKB-KW"/>
</dbReference>
<comment type="subcellular location">
    <subcellularLocation>
        <location evidence="1">Mitochondrion inner membrane</location>
        <topology evidence="1">Single-pass membrane protein</topology>
    </subcellularLocation>
</comment>
<keyword evidence="6" id="KW-0999">Mitochondrion inner membrane</keyword>
<keyword evidence="8" id="KW-0496">Mitochondrion</keyword>
<dbReference type="Pfam" id="PF13489">
    <property type="entry name" value="Methyltransf_23"/>
    <property type="match status" value="1"/>
</dbReference>
<keyword evidence="7 10" id="KW-1133">Transmembrane helix</keyword>
<proteinExistence type="inferred from homology"/>
<dbReference type="STRING" id="931890.G8JRF1"/>
<comment type="similarity">
    <text evidence="2">Belongs to the methyltransferase superfamily. METL family.</text>
</comment>
<dbReference type="FunCoup" id="G8JRF1">
    <property type="interactions" value="44"/>
</dbReference>
<evidence type="ECO:0000256" key="1">
    <source>
        <dbReference type="ARBA" id="ARBA00004434"/>
    </source>
</evidence>
<evidence type="ECO:0000256" key="3">
    <source>
        <dbReference type="ARBA" id="ARBA00022603"/>
    </source>
</evidence>
<evidence type="ECO:0000256" key="6">
    <source>
        <dbReference type="ARBA" id="ARBA00022792"/>
    </source>
</evidence>
<dbReference type="GO" id="GO:0008168">
    <property type="term" value="F:methyltransferase activity"/>
    <property type="evidence" value="ECO:0007669"/>
    <property type="project" value="UniProtKB-KW"/>
</dbReference>
<dbReference type="KEGG" id="erc:Ecym_3223"/>
<dbReference type="HOGENOM" id="CLU_665906_0_0_1"/>